<protein>
    <recommendedName>
        <fullName evidence="3">Dynein light chain</fullName>
    </recommendedName>
</protein>
<dbReference type="CDD" id="cd21455">
    <property type="entry name" value="DLC-like_DYNLT1_DYNLT3"/>
    <property type="match status" value="1"/>
</dbReference>
<name>A0A9W7DQM1_9STRA</name>
<dbReference type="InterPro" id="IPR005334">
    <property type="entry name" value="Tctex-1-like"/>
</dbReference>
<keyword evidence="2" id="KW-1185">Reference proteome</keyword>
<dbReference type="GO" id="GO:0007018">
    <property type="term" value="P:microtubule-based movement"/>
    <property type="evidence" value="ECO:0007669"/>
    <property type="project" value="TreeGrafter"/>
</dbReference>
<accession>A0A9W7DQM1</accession>
<dbReference type="PANTHER" id="PTHR21255:SF4">
    <property type="entry name" value="DYNEIN LIGHT CHAIN TCTEX-TYPE"/>
    <property type="match status" value="1"/>
</dbReference>
<dbReference type="EMBL" id="BRXZ01003101">
    <property type="protein sequence ID" value="GMH47188.1"/>
    <property type="molecule type" value="Genomic_DNA"/>
</dbReference>
<gene>
    <name evidence="1" type="ORF">TrRE_jg321</name>
</gene>
<dbReference type="GO" id="GO:0045505">
    <property type="term" value="F:dynein intermediate chain binding"/>
    <property type="evidence" value="ECO:0007669"/>
    <property type="project" value="TreeGrafter"/>
</dbReference>
<dbReference type="PANTHER" id="PTHR21255">
    <property type="entry name" value="T-COMPLEX-ASSOCIATED-TESTIS-EXPRESSED 1/ DYNEIN LIGHT CHAIN"/>
    <property type="match status" value="1"/>
</dbReference>
<sequence>MDDLQSSEELAFIPEQVEPLLYEAIDAVLQKESYDEDKVKGWVDQLCSLCLKSLADLQKPYKYVVTCQVMQRTGAGIHTAHSCFWNREDDNLAQVIWPSDKKGTPKDTNNSRLVCIITAVGFSL</sequence>
<reference evidence="1" key="1">
    <citation type="submission" date="2022-07" db="EMBL/GenBank/DDBJ databases">
        <title>Genome analysis of Parmales, a sister group of diatoms, reveals the evolutionary specialization of diatoms from phago-mixotrophs to photoautotrophs.</title>
        <authorList>
            <person name="Ban H."/>
            <person name="Sato S."/>
            <person name="Yoshikawa S."/>
            <person name="Kazumasa Y."/>
            <person name="Nakamura Y."/>
            <person name="Ichinomiya M."/>
            <person name="Saitoh K."/>
            <person name="Sato N."/>
            <person name="Blanc-Mathieu R."/>
            <person name="Endo H."/>
            <person name="Kuwata A."/>
            <person name="Ogata H."/>
        </authorList>
    </citation>
    <scope>NUCLEOTIDE SEQUENCE</scope>
</reference>
<dbReference type="Pfam" id="PF03645">
    <property type="entry name" value="Tctex-1"/>
    <property type="match status" value="1"/>
</dbReference>
<dbReference type="GO" id="GO:0005737">
    <property type="term" value="C:cytoplasm"/>
    <property type="evidence" value="ECO:0007669"/>
    <property type="project" value="TreeGrafter"/>
</dbReference>
<organism evidence="1 2">
    <name type="scientific">Triparma retinervis</name>
    <dbReference type="NCBI Taxonomy" id="2557542"/>
    <lineage>
        <taxon>Eukaryota</taxon>
        <taxon>Sar</taxon>
        <taxon>Stramenopiles</taxon>
        <taxon>Ochrophyta</taxon>
        <taxon>Bolidophyceae</taxon>
        <taxon>Parmales</taxon>
        <taxon>Triparmaceae</taxon>
        <taxon>Triparma</taxon>
    </lineage>
</organism>
<comment type="caution">
    <text evidence="1">The sequence shown here is derived from an EMBL/GenBank/DDBJ whole genome shotgun (WGS) entry which is preliminary data.</text>
</comment>
<dbReference type="GO" id="GO:0005868">
    <property type="term" value="C:cytoplasmic dynein complex"/>
    <property type="evidence" value="ECO:0007669"/>
    <property type="project" value="TreeGrafter"/>
</dbReference>
<proteinExistence type="predicted"/>
<dbReference type="Proteomes" id="UP001165082">
    <property type="component" value="Unassembled WGS sequence"/>
</dbReference>
<dbReference type="OrthoDB" id="10059120at2759"/>
<dbReference type="InterPro" id="IPR038586">
    <property type="entry name" value="Tctex-1-like_sf"/>
</dbReference>
<evidence type="ECO:0000313" key="1">
    <source>
        <dbReference type="EMBL" id="GMH47188.1"/>
    </source>
</evidence>
<evidence type="ECO:0008006" key="3">
    <source>
        <dbReference type="Google" id="ProtNLM"/>
    </source>
</evidence>
<evidence type="ECO:0000313" key="2">
    <source>
        <dbReference type="Proteomes" id="UP001165082"/>
    </source>
</evidence>
<dbReference type="Gene3D" id="3.30.1140.40">
    <property type="entry name" value="Tctex-1"/>
    <property type="match status" value="1"/>
</dbReference>
<dbReference type="AlphaFoldDB" id="A0A9W7DQM1"/>